<dbReference type="Proteomes" id="UP000276133">
    <property type="component" value="Unassembled WGS sequence"/>
</dbReference>
<proteinExistence type="predicted"/>
<dbReference type="AlphaFoldDB" id="A0A3M7SEL7"/>
<accession>A0A3M7SEL7</accession>
<sequence length="85" mass="9744">MTIVLKLIYGIYETREKKAVNPQNFTIISLQPFLATRYLLNISSNLLITIDEIEFLNCTYSRTVCVSHASREPRVQNSVRYGGFA</sequence>
<organism evidence="1 2">
    <name type="scientific">Brachionus plicatilis</name>
    <name type="common">Marine rotifer</name>
    <name type="synonym">Brachionus muelleri</name>
    <dbReference type="NCBI Taxonomy" id="10195"/>
    <lineage>
        <taxon>Eukaryota</taxon>
        <taxon>Metazoa</taxon>
        <taxon>Spiralia</taxon>
        <taxon>Gnathifera</taxon>
        <taxon>Rotifera</taxon>
        <taxon>Eurotatoria</taxon>
        <taxon>Monogononta</taxon>
        <taxon>Pseudotrocha</taxon>
        <taxon>Ploima</taxon>
        <taxon>Brachionidae</taxon>
        <taxon>Brachionus</taxon>
    </lineage>
</organism>
<evidence type="ECO:0000313" key="2">
    <source>
        <dbReference type="Proteomes" id="UP000276133"/>
    </source>
</evidence>
<gene>
    <name evidence="1" type="ORF">BpHYR1_040248</name>
</gene>
<evidence type="ECO:0000313" key="1">
    <source>
        <dbReference type="EMBL" id="RNA34216.1"/>
    </source>
</evidence>
<dbReference type="EMBL" id="REGN01001515">
    <property type="protein sequence ID" value="RNA34216.1"/>
    <property type="molecule type" value="Genomic_DNA"/>
</dbReference>
<name>A0A3M7SEL7_BRAPC</name>
<protein>
    <submittedName>
        <fullName evidence="1">Uncharacterized protein</fullName>
    </submittedName>
</protein>
<comment type="caution">
    <text evidence="1">The sequence shown here is derived from an EMBL/GenBank/DDBJ whole genome shotgun (WGS) entry which is preliminary data.</text>
</comment>
<reference evidence="1 2" key="1">
    <citation type="journal article" date="2018" name="Sci. Rep.">
        <title>Genomic signatures of local adaptation to the degree of environmental predictability in rotifers.</title>
        <authorList>
            <person name="Franch-Gras L."/>
            <person name="Hahn C."/>
            <person name="Garcia-Roger E.M."/>
            <person name="Carmona M.J."/>
            <person name="Serra M."/>
            <person name="Gomez A."/>
        </authorList>
    </citation>
    <scope>NUCLEOTIDE SEQUENCE [LARGE SCALE GENOMIC DNA]</scope>
    <source>
        <strain evidence="1">HYR1</strain>
    </source>
</reference>
<keyword evidence="2" id="KW-1185">Reference proteome</keyword>